<evidence type="ECO:0000256" key="3">
    <source>
        <dbReference type="ARBA" id="ARBA00022692"/>
    </source>
</evidence>
<keyword evidence="9" id="KW-1185">Reference proteome</keyword>
<feature type="compositionally biased region" description="Pro residues" evidence="6">
    <location>
        <begin position="15"/>
        <end position="24"/>
    </location>
</feature>
<accession>A0A2I0AJ83</accession>
<comment type="similarity">
    <text evidence="2">Belongs to the major facilitator superfamily. Proton-dependent oligopeptide transporter (POT/PTR) (TC 2.A.17) family.</text>
</comment>
<evidence type="ECO:0000256" key="4">
    <source>
        <dbReference type="ARBA" id="ARBA00022989"/>
    </source>
</evidence>
<dbReference type="PANTHER" id="PTHR11654">
    <property type="entry name" value="OLIGOPEPTIDE TRANSPORTER-RELATED"/>
    <property type="match status" value="1"/>
</dbReference>
<dbReference type="GO" id="GO:0022857">
    <property type="term" value="F:transmembrane transporter activity"/>
    <property type="evidence" value="ECO:0007669"/>
    <property type="project" value="InterPro"/>
</dbReference>
<protein>
    <submittedName>
        <fullName evidence="8">Putative nitrite transporter</fullName>
    </submittedName>
</protein>
<evidence type="ECO:0000256" key="7">
    <source>
        <dbReference type="SAM" id="Phobius"/>
    </source>
</evidence>
<feature type="region of interest" description="Disordered" evidence="6">
    <location>
        <begin position="1"/>
        <end position="24"/>
    </location>
</feature>
<feature type="transmembrane region" description="Helical" evidence="7">
    <location>
        <begin position="117"/>
        <end position="145"/>
    </location>
</feature>
<gene>
    <name evidence="8" type="ORF">AXF42_Ash006728</name>
</gene>
<evidence type="ECO:0000256" key="6">
    <source>
        <dbReference type="SAM" id="MobiDB-lite"/>
    </source>
</evidence>
<evidence type="ECO:0000256" key="1">
    <source>
        <dbReference type="ARBA" id="ARBA00004141"/>
    </source>
</evidence>
<dbReference type="InterPro" id="IPR036259">
    <property type="entry name" value="MFS_trans_sf"/>
</dbReference>
<feature type="transmembrane region" description="Helical" evidence="7">
    <location>
        <begin position="52"/>
        <end position="75"/>
    </location>
</feature>
<dbReference type="Pfam" id="PF00854">
    <property type="entry name" value="PTR2"/>
    <property type="match status" value="1"/>
</dbReference>
<organism evidence="8 9">
    <name type="scientific">Apostasia shenzhenica</name>
    <dbReference type="NCBI Taxonomy" id="1088818"/>
    <lineage>
        <taxon>Eukaryota</taxon>
        <taxon>Viridiplantae</taxon>
        <taxon>Streptophyta</taxon>
        <taxon>Embryophyta</taxon>
        <taxon>Tracheophyta</taxon>
        <taxon>Spermatophyta</taxon>
        <taxon>Magnoliopsida</taxon>
        <taxon>Liliopsida</taxon>
        <taxon>Asparagales</taxon>
        <taxon>Orchidaceae</taxon>
        <taxon>Apostasioideae</taxon>
        <taxon>Apostasia</taxon>
    </lineage>
</organism>
<dbReference type="Proteomes" id="UP000236161">
    <property type="component" value="Unassembled WGS sequence"/>
</dbReference>
<evidence type="ECO:0000256" key="5">
    <source>
        <dbReference type="ARBA" id="ARBA00023136"/>
    </source>
</evidence>
<keyword evidence="4 7" id="KW-1133">Transmembrane helix</keyword>
<name>A0A2I0AJ83_9ASPA</name>
<dbReference type="InterPro" id="IPR000109">
    <property type="entry name" value="POT_fam"/>
</dbReference>
<feature type="transmembrane region" description="Helical" evidence="7">
    <location>
        <begin position="87"/>
        <end position="111"/>
    </location>
</feature>
<evidence type="ECO:0000256" key="2">
    <source>
        <dbReference type="ARBA" id="ARBA00005982"/>
    </source>
</evidence>
<reference evidence="8 9" key="1">
    <citation type="journal article" date="2017" name="Nature">
        <title>The Apostasia genome and the evolution of orchids.</title>
        <authorList>
            <person name="Zhang G.Q."/>
            <person name="Liu K.W."/>
            <person name="Li Z."/>
            <person name="Lohaus R."/>
            <person name="Hsiao Y.Y."/>
            <person name="Niu S.C."/>
            <person name="Wang J.Y."/>
            <person name="Lin Y.C."/>
            <person name="Xu Q."/>
            <person name="Chen L.J."/>
            <person name="Yoshida K."/>
            <person name="Fujiwara S."/>
            <person name="Wang Z.W."/>
            <person name="Zhang Y.Q."/>
            <person name="Mitsuda N."/>
            <person name="Wang M."/>
            <person name="Liu G.H."/>
            <person name="Pecoraro L."/>
            <person name="Huang H.X."/>
            <person name="Xiao X.J."/>
            <person name="Lin M."/>
            <person name="Wu X.Y."/>
            <person name="Wu W.L."/>
            <person name="Chen Y.Y."/>
            <person name="Chang S.B."/>
            <person name="Sakamoto S."/>
            <person name="Ohme-Takagi M."/>
            <person name="Yagi M."/>
            <person name="Zeng S.J."/>
            <person name="Shen C.Y."/>
            <person name="Yeh C.M."/>
            <person name="Luo Y.B."/>
            <person name="Tsai W.C."/>
            <person name="Van de Peer Y."/>
            <person name="Liu Z.J."/>
        </authorList>
    </citation>
    <scope>NUCLEOTIDE SEQUENCE [LARGE SCALE GENOMIC DNA]</scope>
    <source>
        <strain evidence="9">cv. Shenzhen</strain>
        <tissue evidence="8">Stem</tissue>
    </source>
</reference>
<keyword evidence="3 7" id="KW-0812">Transmembrane</keyword>
<dbReference type="GO" id="GO:0016020">
    <property type="term" value="C:membrane"/>
    <property type="evidence" value="ECO:0007669"/>
    <property type="project" value="UniProtKB-SubCell"/>
</dbReference>
<comment type="subcellular location">
    <subcellularLocation>
        <location evidence="1">Membrane</location>
        <topology evidence="1">Multi-pass membrane protein</topology>
    </subcellularLocation>
</comment>
<keyword evidence="5 7" id="KW-0472">Membrane</keyword>
<dbReference type="SUPFAM" id="SSF103473">
    <property type="entry name" value="MFS general substrate transporter"/>
    <property type="match status" value="1"/>
</dbReference>
<dbReference type="AlphaFoldDB" id="A0A2I0AJ83"/>
<proteinExistence type="inferred from homology"/>
<evidence type="ECO:0000313" key="8">
    <source>
        <dbReference type="EMBL" id="PKA55526.1"/>
    </source>
</evidence>
<dbReference type="Gene3D" id="1.20.1250.20">
    <property type="entry name" value="MFS general substrate transporter like domains"/>
    <property type="match status" value="1"/>
</dbReference>
<dbReference type="EMBL" id="KZ451979">
    <property type="protein sequence ID" value="PKA55526.1"/>
    <property type="molecule type" value="Genomic_DNA"/>
</dbReference>
<sequence length="215" mass="23832">MTEDFTGDSGLFFPIPNPNRDPAPSLPSRYPASSRLVAIKDDHAIWSATPHLYASLLLAALGAGGILPCVVAFGAEQFPEKERKKTWSFFNWYYFCMGTTMVVAVAAVVYVQDNVGWGWGLGIPTVAMGISLVSFAAGFPIYLMVPPTERARSRGWRRWRWRDEEEEAAGAGGSRVALPERRARRSHFTDGEACTVHTNGLRLVLKELIELINML</sequence>
<evidence type="ECO:0000313" key="9">
    <source>
        <dbReference type="Proteomes" id="UP000236161"/>
    </source>
</evidence>